<reference evidence="1 2" key="1">
    <citation type="submission" date="2024-09" db="EMBL/GenBank/DDBJ databases">
        <authorList>
            <person name="Sun Q."/>
            <person name="Mori K."/>
        </authorList>
    </citation>
    <scope>NUCLEOTIDE SEQUENCE [LARGE SCALE GENOMIC DNA]</scope>
    <source>
        <strain evidence="1 2">CECT 7955</strain>
    </source>
</reference>
<protein>
    <submittedName>
        <fullName evidence="1">Uncharacterized protein</fullName>
    </submittedName>
</protein>
<gene>
    <name evidence="1" type="ORF">ACFFVF_04655</name>
</gene>
<dbReference type="RefSeq" id="WP_236456499.1">
    <property type="nucleotide sequence ID" value="NZ_CBCSGE010000011.1"/>
</dbReference>
<evidence type="ECO:0000313" key="2">
    <source>
        <dbReference type="Proteomes" id="UP001589607"/>
    </source>
</evidence>
<proteinExistence type="predicted"/>
<dbReference type="EMBL" id="JBHMEY010000010">
    <property type="protein sequence ID" value="MFB9095795.1"/>
    <property type="molecule type" value="Genomic_DNA"/>
</dbReference>
<keyword evidence="2" id="KW-1185">Reference proteome</keyword>
<name>A0ABV5GK90_9FLAO</name>
<dbReference type="Proteomes" id="UP001589607">
    <property type="component" value="Unassembled WGS sequence"/>
</dbReference>
<organism evidence="1 2">
    <name type="scientific">Flavobacterium jumunjinense</name>
    <dbReference type="NCBI Taxonomy" id="998845"/>
    <lineage>
        <taxon>Bacteria</taxon>
        <taxon>Pseudomonadati</taxon>
        <taxon>Bacteroidota</taxon>
        <taxon>Flavobacteriia</taxon>
        <taxon>Flavobacteriales</taxon>
        <taxon>Flavobacteriaceae</taxon>
        <taxon>Flavobacterium</taxon>
    </lineage>
</organism>
<evidence type="ECO:0000313" key="1">
    <source>
        <dbReference type="EMBL" id="MFB9095795.1"/>
    </source>
</evidence>
<sequence>MRKLFFVLFFMSLNVYSQFKIDYAEIKLKYRNHDKNENYFEVSKIINQGEYADFTFLKKDSSLVTIHLKKLEGYTEEDFKNITNDFIVDYNSTMFKAWENWNLYYDEKNKVLLIKIFNNHSKEKIESISITNDSEYINNMLPLFTTSH</sequence>
<accession>A0ABV5GK90</accession>
<comment type="caution">
    <text evidence="1">The sequence shown here is derived from an EMBL/GenBank/DDBJ whole genome shotgun (WGS) entry which is preliminary data.</text>
</comment>